<protein>
    <recommendedName>
        <fullName evidence="3">DUF6535 domain-containing protein</fullName>
    </recommendedName>
</protein>
<name>A0A284RQV8_ARMOS</name>
<feature type="transmembrane region" description="Helical" evidence="2">
    <location>
        <begin position="235"/>
        <end position="264"/>
    </location>
</feature>
<dbReference type="InterPro" id="IPR045338">
    <property type="entry name" value="DUF6535"/>
</dbReference>
<feature type="compositionally biased region" description="Basic residues" evidence="1">
    <location>
        <begin position="38"/>
        <end position="49"/>
    </location>
</feature>
<keyword evidence="2" id="KW-1133">Transmembrane helix</keyword>
<dbReference type="EMBL" id="FUEG01000013">
    <property type="protein sequence ID" value="SJL11124.1"/>
    <property type="molecule type" value="Genomic_DNA"/>
</dbReference>
<dbReference type="STRING" id="47428.A0A284RQV8"/>
<accession>A0A284RQV8</accession>
<evidence type="ECO:0000256" key="2">
    <source>
        <dbReference type="SAM" id="Phobius"/>
    </source>
</evidence>
<organism evidence="4 5">
    <name type="scientific">Armillaria ostoyae</name>
    <name type="common">Armillaria root rot fungus</name>
    <dbReference type="NCBI Taxonomy" id="47428"/>
    <lineage>
        <taxon>Eukaryota</taxon>
        <taxon>Fungi</taxon>
        <taxon>Dikarya</taxon>
        <taxon>Basidiomycota</taxon>
        <taxon>Agaricomycotina</taxon>
        <taxon>Agaricomycetes</taxon>
        <taxon>Agaricomycetidae</taxon>
        <taxon>Agaricales</taxon>
        <taxon>Marasmiineae</taxon>
        <taxon>Physalacriaceae</taxon>
        <taxon>Armillaria</taxon>
    </lineage>
</organism>
<sequence length="914" mass="102941">MDSPPPSRLLFSNGADSAAISNAASTSAVSNATYYSRPRRRKFSRRRMGLKAQSQSRGHDPSDYEQKYSEDARGEEMGLFARIWRIYLDECAIFDAEMVEDWRDGLDVLLIFAGLFSAVVSTFVVQTSQNLQINYGEVSASLLFELVSVQRAIANGASVDLVPRSSLTPYTSFHPKALDSWVNGLWFASLSISLSTALVAALAKQWIHQYVSVPSGTPRDRVRVRHVRYMNLQVWHIPMIIGLLPVLMHTALGLFLLGLAIFLIPQSVEIGSVTTTVILVGFFAYVSTNLLPLAYPHCPFRTPLSGFVYFLFDQVSSAYHRVALHIFSTYFSRVDSSWPRIRGNSLKDVERMAVYEMGVLPDVQAIAWLHSISSNPIVQSIAVQSTSCLPLKSTDLIKQKESMFESLRQGIEDCIDIRTGVRSGMGGDLERCLRACLHLQFPAHSGVLNPLINVVMDGLVKENIHSSRTTFLAALRYQRGDDANVIADLLESKSESELAEQPVIWANILCNILTQGGPFHGEAAVNLYKALLNAFPTTYWSFNWVEPTIGFRASAMYPEPGCPDIEICDAECDVQASLTSAISSCLYPLLGKLLVCHFSRSAETDAGGEDSSPRWSGVPVPLQVLLSMLRSQHIEDPDLRHDVLVHLQLYVTTLTEQEAQVWKPEKRHTCRTIIRHLYTITRYAIEGGSHTIAWSQIDNQQLLWDIFLDALSTLPSLGDPDFVEQTSRWWTSADNTFIDFAFTRDPSEAIPIYRLLEKPFQLPVLPSFIFTKFVDMHLFENMCGTVIKHPHYVSQFIPLFQGYLDHLTTSASLGRYSSDHRALQLATDELFRPRNLLITFKVLVKTRDIQRMKGIGRLRPDAPAWEVLFATFDNRTSDVAFWEPFVDSNRNPATYNAILLEFRQNWESERQVLN</sequence>
<proteinExistence type="predicted"/>
<feature type="transmembrane region" description="Helical" evidence="2">
    <location>
        <begin position="108"/>
        <end position="125"/>
    </location>
</feature>
<feature type="transmembrane region" description="Helical" evidence="2">
    <location>
        <begin position="185"/>
        <end position="207"/>
    </location>
</feature>
<feature type="transmembrane region" description="Helical" evidence="2">
    <location>
        <begin position="276"/>
        <end position="295"/>
    </location>
</feature>
<feature type="compositionally biased region" description="Basic and acidic residues" evidence="1">
    <location>
        <begin position="57"/>
        <end position="69"/>
    </location>
</feature>
<gene>
    <name evidence="4" type="ORF">ARMOST_14527</name>
</gene>
<feature type="domain" description="DUF6535" evidence="3">
    <location>
        <begin position="84"/>
        <end position="264"/>
    </location>
</feature>
<keyword evidence="2" id="KW-0472">Membrane</keyword>
<dbReference type="Proteomes" id="UP000219338">
    <property type="component" value="Unassembled WGS sequence"/>
</dbReference>
<evidence type="ECO:0000256" key="1">
    <source>
        <dbReference type="SAM" id="MobiDB-lite"/>
    </source>
</evidence>
<reference evidence="5" key="1">
    <citation type="journal article" date="2017" name="Nat. Ecol. Evol.">
        <title>Genome expansion and lineage-specific genetic innovations in the forest pathogenic fungi Armillaria.</title>
        <authorList>
            <person name="Sipos G."/>
            <person name="Prasanna A.N."/>
            <person name="Walter M.C."/>
            <person name="O'Connor E."/>
            <person name="Balint B."/>
            <person name="Krizsan K."/>
            <person name="Kiss B."/>
            <person name="Hess J."/>
            <person name="Varga T."/>
            <person name="Slot J."/>
            <person name="Riley R."/>
            <person name="Boka B."/>
            <person name="Rigling D."/>
            <person name="Barry K."/>
            <person name="Lee J."/>
            <person name="Mihaltcheva S."/>
            <person name="LaButti K."/>
            <person name="Lipzen A."/>
            <person name="Waldron R."/>
            <person name="Moloney N.M."/>
            <person name="Sperisen C."/>
            <person name="Kredics L."/>
            <person name="Vagvoelgyi C."/>
            <person name="Patrignani A."/>
            <person name="Fitzpatrick D."/>
            <person name="Nagy I."/>
            <person name="Doyle S."/>
            <person name="Anderson J.B."/>
            <person name="Grigoriev I.V."/>
            <person name="Gueldener U."/>
            <person name="Muensterkoetter M."/>
            <person name="Nagy L.G."/>
        </authorList>
    </citation>
    <scope>NUCLEOTIDE SEQUENCE [LARGE SCALE GENOMIC DNA]</scope>
    <source>
        <strain evidence="5">C18/9</strain>
    </source>
</reference>
<keyword evidence="5" id="KW-1185">Reference proteome</keyword>
<dbReference type="OrthoDB" id="2943307at2759"/>
<dbReference type="AlphaFoldDB" id="A0A284RQV8"/>
<evidence type="ECO:0000313" key="5">
    <source>
        <dbReference type="Proteomes" id="UP000219338"/>
    </source>
</evidence>
<feature type="region of interest" description="Disordered" evidence="1">
    <location>
        <begin position="38"/>
        <end position="69"/>
    </location>
</feature>
<keyword evidence="2" id="KW-0812">Transmembrane</keyword>
<dbReference type="Pfam" id="PF20153">
    <property type="entry name" value="DUF6535"/>
    <property type="match status" value="1"/>
</dbReference>
<evidence type="ECO:0000313" key="4">
    <source>
        <dbReference type="EMBL" id="SJL11124.1"/>
    </source>
</evidence>
<evidence type="ECO:0000259" key="3">
    <source>
        <dbReference type="Pfam" id="PF20153"/>
    </source>
</evidence>